<reference evidence="2 3" key="1">
    <citation type="submission" date="2020-05" db="EMBL/GenBank/DDBJ databases">
        <title>Thiomicrorhabdus sediminis sp.nov. and Thiomicrorhabdus xiamenensis sp.nov., novel sulfur-oxidizing bacteria isolated from coastal sediment.</title>
        <authorList>
            <person name="Liu X."/>
        </authorList>
    </citation>
    <scope>NUCLEOTIDE SEQUENCE [LARGE SCALE GENOMIC DNA]</scope>
    <source>
        <strain evidence="2 3">G2</strain>
    </source>
</reference>
<dbReference type="PIRSF" id="PIRSF004649">
    <property type="entry name" value="MlaC"/>
    <property type="match status" value="1"/>
</dbReference>
<dbReference type="RefSeq" id="WP_173285826.1">
    <property type="nucleotide sequence ID" value="NZ_CP054020.1"/>
</dbReference>
<organism evidence="2 3">
    <name type="scientific">Thiomicrorhabdus xiamenensis</name>
    <dbReference type="NCBI Taxonomy" id="2739063"/>
    <lineage>
        <taxon>Bacteria</taxon>
        <taxon>Pseudomonadati</taxon>
        <taxon>Pseudomonadota</taxon>
        <taxon>Gammaproteobacteria</taxon>
        <taxon>Thiotrichales</taxon>
        <taxon>Piscirickettsiaceae</taxon>
        <taxon>Thiomicrorhabdus</taxon>
    </lineage>
</organism>
<proteinExistence type="predicted"/>
<dbReference type="KEGG" id="txa:HQN79_09245"/>
<sequence>MNTNVRTVGFWLSLGLVFILGLMSLKAQAVTQDDPGKMVQELSELLIVKVDENREKLQSSTEEVVKFAEEYVLPYVAQEKMARFVMGIHWRSASDKQRQEFIEAFTKNLIRSYSSNFLKLEVVSASVDQVKEPKPRRAEVTSTITMKDGQVVEVIYRAFQDKESKKWLLYDFTFNNISTLVSFRNVYGAMIDQKGVDAVIDELKKNDSTPIQSEPAVN</sequence>
<dbReference type="PANTHER" id="PTHR36573:SF1">
    <property type="entry name" value="INTERMEMBRANE PHOSPHOLIPID TRANSPORT SYSTEM BINDING PROTEIN MLAC"/>
    <property type="match status" value="1"/>
</dbReference>
<keyword evidence="1" id="KW-0732">Signal</keyword>
<dbReference type="EMBL" id="CP054020">
    <property type="protein sequence ID" value="QKI89741.1"/>
    <property type="molecule type" value="Genomic_DNA"/>
</dbReference>
<name>A0A7D4SNS5_9GAMM</name>
<protein>
    <submittedName>
        <fullName evidence="2">ABC transporter substrate-binding protein</fullName>
    </submittedName>
</protein>
<gene>
    <name evidence="2" type="ORF">HQN79_09245</name>
</gene>
<dbReference type="Pfam" id="PF05494">
    <property type="entry name" value="MlaC"/>
    <property type="match status" value="1"/>
</dbReference>
<evidence type="ECO:0000256" key="1">
    <source>
        <dbReference type="SAM" id="SignalP"/>
    </source>
</evidence>
<dbReference type="InterPro" id="IPR008869">
    <property type="entry name" value="MlaC/ttg2D"/>
</dbReference>
<accession>A0A7D4SNS5</accession>
<feature type="chain" id="PRO_5028854364" evidence="1">
    <location>
        <begin position="30"/>
        <end position="218"/>
    </location>
</feature>
<dbReference type="PANTHER" id="PTHR36573">
    <property type="entry name" value="INTERMEMBRANE PHOSPHOLIPID TRANSPORT SYSTEM BINDING PROTEIN MLAC"/>
    <property type="match status" value="1"/>
</dbReference>
<dbReference type="InterPro" id="IPR042245">
    <property type="entry name" value="Tgt2/MlaC_sf"/>
</dbReference>
<feature type="signal peptide" evidence="1">
    <location>
        <begin position="1"/>
        <end position="29"/>
    </location>
</feature>
<dbReference type="Gene3D" id="3.10.450.710">
    <property type="entry name" value="Tgt2/MlaC"/>
    <property type="match status" value="1"/>
</dbReference>
<evidence type="ECO:0000313" key="2">
    <source>
        <dbReference type="EMBL" id="QKI89741.1"/>
    </source>
</evidence>
<dbReference type="Proteomes" id="UP000504724">
    <property type="component" value="Chromosome"/>
</dbReference>
<evidence type="ECO:0000313" key="3">
    <source>
        <dbReference type="Proteomes" id="UP000504724"/>
    </source>
</evidence>
<keyword evidence="3" id="KW-1185">Reference proteome</keyword>
<dbReference type="AlphaFoldDB" id="A0A7D4SNS5"/>